<sequence>MEDVRKMAEDYAHNLLENNKINSEQWSIIVESILHGYKHAMSEICNLSRCDSVYLIPDYACNLIKKI</sequence>
<organism evidence="1">
    <name type="scientific">uncultured Caudovirales phage</name>
    <dbReference type="NCBI Taxonomy" id="2100421"/>
    <lineage>
        <taxon>Viruses</taxon>
        <taxon>Duplodnaviria</taxon>
        <taxon>Heunggongvirae</taxon>
        <taxon>Uroviricota</taxon>
        <taxon>Caudoviricetes</taxon>
        <taxon>Peduoviridae</taxon>
        <taxon>Maltschvirus</taxon>
        <taxon>Maltschvirus maltsch</taxon>
    </lineage>
</organism>
<gene>
    <name evidence="1" type="ORF">UFOVP410_56</name>
</gene>
<protein>
    <submittedName>
        <fullName evidence="1">Uncharacterized protein</fullName>
    </submittedName>
</protein>
<accession>A0A6J5M6U0</accession>
<proteinExistence type="predicted"/>
<dbReference type="EMBL" id="LR796388">
    <property type="protein sequence ID" value="CAB4141217.1"/>
    <property type="molecule type" value="Genomic_DNA"/>
</dbReference>
<name>A0A6J5M6U0_9CAUD</name>
<evidence type="ECO:0000313" key="1">
    <source>
        <dbReference type="EMBL" id="CAB4141217.1"/>
    </source>
</evidence>
<reference evidence="1" key="1">
    <citation type="submission" date="2020-04" db="EMBL/GenBank/DDBJ databases">
        <authorList>
            <person name="Chiriac C."/>
            <person name="Salcher M."/>
            <person name="Ghai R."/>
            <person name="Kavagutti S V."/>
        </authorList>
    </citation>
    <scope>NUCLEOTIDE SEQUENCE</scope>
</reference>